<dbReference type="EMBL" id="JALN02000001">
    <property type="protein sequence ID" value="KDF00546.1"/>
    <property type="molecule type" value="Genomic_DNA"/>
</dbReference>
<organism evidence="3 4">
    <name type="scientific">Mycolicibacterium aromaticivorans JS19b1 = JCM 16368</name>
    <dbReference type="NCBI Taxonomy" id="1440774"/>
    <lineage>
        <taxon>Bacteria</taxon>
        <taxon>Bacillati</taxon>
        <taxon>Actinomycetota</taxon>
        <taxon>Actinomycetes</taxon>
        <taxon>Mycobacteriales</taxon>
        <taxon>Mycobacteriaceae</taxon>
        <taxon>Mycolicibacterium</taxon>
    </lineage>
</organism>
<keyword evidence="4" id="KW-1185">Reference proteome</keyword>
<evidence type="ECO:0000259" key="2">
    <source>
        <dbReference type="Pfam" id="PF20789"/>
    </source>
</evidence>
<dbReference type="InterPro" id="IPR042171">
    <property type="entry name" value="Acyl-CoA_hotdog"/>
</dbReference>
<reference evidence="3" key="1">
    <citation type="submission" date="2014-05" db="EMBL/GenBank/DDBJ databases">
        <title>Genome sequence of Mycobacterium aromaticivorans strain JS19b1T (= DSM 45407T).</title>
        <authorList>
            <person name="Kwak Y."/>
            <person name="Park G.-S."/>
            <person name="Li Q.X."/>
            <person name="Lee S.-E."/>
            <person name="Shin J.-H."/>
        </authorList>
    </citation>
    <scope>NUCLEOTIDE SEQUENCE [LARGE SCALE GENOMIC DNA]</scope>
    <source>
        <strain evidence="3">JS19b1</strain>
    </source>
</reference>
<dbReference type="RefSeq" id="WP_036343202.1">
    <property type="nucleotide sequence ID" value="NZ_JALN02000001.1"/>
</dbReference>
<accession>A0A064CJM5</accession>
<name>A0A064CJM5_9MYCO</name>
<evidence type="ECO:0000259" key="1">
    <source>
        <dbReference type="Pfam" id="PF13622"/>
    </source>
</evidence>
<dbReference type="Gene3D" id="2.40.160.210">
    <property type="entry name" value="Acyl-CoA thioesterase, double hotdog domain"/>
    <property type="match status" value="1"/>
</dbReference>
<dbReference type="InterPro" id="IPR049449">
    <property type="entry name" value="TesB_ACOT8-like_N"/>
</dbReference>
<sequence>MHPRFADAMMLHPVEDGFEANLNEHWTIGPKIHGGVMLALCANAARAAYVQESGGLGRSDKGMNTAEPVAVSADFLSAPDPGSVRLVTSVQKRGRRIGLVDVALTQGGRTCVRSVVTLGDPEHHVEPLLSANPVTPLMSVEPPEHIEPIGPGHPAAAINNLARGCDIRPDLDETRTESGAPVFKIWVRPKDGPVDVLFALMCGDISVPACYAVGRRGWAPTVQMTAYLRGMPDQGWLRVACTTTQIGQDWFDEDHTVVDSAGRIVVQTRQLALVPAQ</sequence>
<dbReference type="InterPro" id="IPR029069">
    <property type="entry name" value="HotDog_dom_sf"/>
</dbReference>
<dbReference type="Pfam" id="PF20789">
    <property type="entry name" value="4HBT_3C"/>
    <property type="match status" value="1"/>
</dbReference>
<dbReference type="SUPFAM" id="SSF54637">
    <property type="entry name" value="Thioesterase/thiol ester dehydrase-isomerase"/>
    <property type="match status" value="2"/>
</dbReference>
<gene>
    <name evidence="3" type="ORF">Y900_016735</name>
</gene>
<dbReference type="PANTHER" id="PTHR38110">
    <property type="entry name" value="CHROMOSOME 23, WHOLE GENOME SHOTGUN SEQUENCE"/>
    <property type="match status" value="1"/>
</dbReference>
<feature type="domain" description="Acyl-CoA thioesterase-like N-terminal HotDog" evidence="1">
    <location>
        <begin position="24"/>
        <end position="118"/>
    </location>
</feature>
<dbReference type="Proteomes" id="UP000022835">
    <property type="component" value="Unassembled WGS sequence"/>
</dbReference>
<evidence type="ECO:0008006" key="5">
    <source>
        <dbReference type="Google" id="ProtNLM"/>
    </source>
</evidence>
<dbReference type="PANTHER" id="PTHR38110:SF1">
    <property type="entry name" value="THIOESTERASE DOMAIN-CONTAINING PROTEIN"/>
    <property type="match status" value="1"/>
</dbReference>
<protein>
    <recommendedName>
        <fullName evidence="5">DAGKc domain-containing protein</fullName>
    </recommendedName>
</protein>
<comment type="caution">
    <text evidence="3">The sequence shown here is derived from an EMBL/GenBank/DDBJ whole genome shotgun (WGS) entry which is preliminary data.</text>
</comment>
<evidence type="ECO:0000313" key="4">
    <source>
        <dbReference type="Proteomes" id="UP000022835"/>
    </source>
</evidence>
<proteinExistence type="predicted"/>
<feature type="domain" description="Acyl-CoA thioesterase-like C-terminal" evidence="2">
    <location>
        <begin position="159"/>
        <end position="274"/>
    </location>
</feature>
<dbReference type="Pfam" id="PF13622">
    <property type="entry name" value="4HBT_3"/>
    <property type="match status" value="1"/>
</dbReference>
<dbReference type="OrthoDB" id="5418286at2"/>
<dbReference type="InterPro" id="IPR049450">
    <property type="entry name" value="ACOT8-like_C"/>
</dbReference>
<dbReference type="eggNOG" id="COG2050">
    <property type="taxonomic scope" value="Bacteria"/>
</dbReference>
<dbReference type="STRING" id="1440774.Y900_016735"/>
<dbReference type="AlphaFoldDB" id="A0A064CJM5"/>
<dbReference type="InterPro" id="IPR052389">
    <property type="entry name" value="Sec_Metab_Biosynth-Assoc"/>
</dbReference>
<evidence type="ECO:0000313" key="3">
    <source>
        <dbReference type="EMBL" id="KDF00546.1"/>
    </source>
</evidence>